<dbReference type="SMART" id="SM00225">
    <property type="entry name" value="BTB"/>
    <property type="match status" value="1"/>
</dbReference>
<dbReference type="SUPFAM" id="SSF54695">
    <property type="entry name" value="POZ domain"/>
    <property type="match status" value="1"/>
</dbReference>
<name>A0A8C4QZU2_EPTBU</name>
<dbReference type="Ensembl" id="ENSEBUT00000022245.1">
    <property type="protein sequence ID" value="ENSEBUP00000021669.1"/>
    <property type="gene ID" value="ENSEBUG00000013379.1"/>
</dbReference>
<dbReference type="AlphaFoldDB" id="A0A8C4QZU2"/>
<dbReference type="PROSITE" id="PS50097">
    <property type="entry name" value="BTB"/>
    <property type="match status" value="1"/>
</dbReference>
<evidence type="ECO:0000313" key="3">
    <source>
        <dbReference type="Proteomes" id="UP000694388"/>
    </source>
</evidence>
<feature type="domain" description="BTB" evidence="1">
    <location>
        <begin position="31"/>
        <end position="98"/>
    </location>
</feature>
<dbReference type="GO" id="GO:0000978">
    <property type="term" value="F:RNA polymerase II cis-regulatory region sequence-specific DNA binding"/>
    <property type="evidence" value="ECO:0007669"/>
    <property type="project" value="TreeGrafter"/>
</dbReference>
<dbReference type="Proteomes" id="UP000694388">
    <property type="component" value="Unplaced"/>
</dbReference>
<reference evidence="2" key="1">
    <citation type="submission" date="2025-08" db="UniProtKB">
        <authorList>
            <consortium name="Ensembl"/>
        </authorList>
    </citation>
    <scope>IDENTIFICATION</scope>
</reference>
<dbReference type="PANTHER" id="PTHR46105:SF28">
    <property type="entry name" value="ZINC FINGER PROTEIN 37-LIKE"/>
    <property type="match status" value="1"/>
</dbReference>
<proteinExistence type="predicted"/>
<organism evidence="2 3">
    <name type="scientific">Eptatretus burgeri</name>
    <name type="common">Inshore hagfish</name>
    <dbReference type="NCBI Taxonomy" id="7764"/>
    <lineage>
        <taxon>Eukaryota</taxon>
        <taxon>Metazoa</taxon>
        <taxon>Chordata</taxon>
        <taxon>Craniata</taxon>
        <taxon>Vertebrata</taxon>
        <taxon>Cyclostomata</taxon>
        <taxon>Myxini</taxon>
        <taxon>Myxiniformes</taxon>
        <taxon>Myxinidae</taxon>
        <taxon>Eptatretinae</taxon>
        <taxon>Eptatretus</taxon>
    </lineage>
</organism>
<dbReference type="PANTHER" id="PTHR46105">
    <property type="entry name" value="AGAP004733-PA"/>
    <property type="match status" value="1"/>
</dbReference>
<dbReference type="InterPro" id="IPR000210">
    <property type="entry name" value="BTB/POZ_dom"/>
</dbReference>
<keyword evidence="3" id="KW-1185">Reference proteome</keyword>
<evidence type="ECO:0000259" key="1">
    <source>
        <dbReference type="PROSITE" id="PS50097"/>
    </source>
</evidence>
<accession>A0A8C4QZU2</accession>
<dbReference type="InterPro" id="IPR011333">
    <property type="entry name" value="SKP1/BTB/POZ_sf"/>
</dbReference>
<dbReference type="GO" id="GO:0000981">
    <property type="term" value="F:DNA-binding transcription factor activity, RNA polymerase II-specific"/>
    <property type="evidence" value="ECO:0007669"/>
    <property type="project" value="TreeGrafter"/>
</dbReference>
<sequence length="224" mass="24426">MAVVLGSGEPEGHGRALLRLLDEQRKEGRFCDVMVQVGRARFAAHRCILAACSPFLCQKLDATSSDATPEVLHLDMLQADAFAAVLQFLYTAQADNKEALANGAHALDVALPVPADPPAMSELESPVSLTPCITAVPSPISPSLCRSRYPYSISERINRVGGANSRYVMILTFVLTARNCKSVVTVSCKVVIPVNYIGASQIVVHLKQMPSMYQQREFSFRRCM</sequence>
<protein>
    <recommendedName>
        <fullName evidence="1">BTB domain-containing protein</fullName>
    </recommendedName>
</protein>
<reference evidence="2" key="2">
    <citation type="submission" date="2025-09" db="UniProtKB">
        <authorList>
            <consortium name="Ensembl"/>
        </authorList>
    </citation>
    <scope>IDENTIFICATION</scope>
</reference>
<dbReference type="Pfam" id="PF00651">
    <property type="entry name" value="BTB"/>
    <property type="match status" value="1"/>
</dbReference>
<evidence type="ECO:0000313" key="2">
    <source>
        <dbReference type="Ensembl" id="ENSEBUP00000021669.1"/>
    </source>
</evidence>
<dbReference type="InterPro" id="IPR050457">
    <property type="entry name" value="ZnFinger_BTB_dom_contain"/>
</dbReference>
<dbReference type="Gene3D" id="3.30.710.10">
    <property type="entry name" value="Potassium Channel Kv1.1, Chain A"/>
    <property type="match status" value="1"/>
</dbReference>